<dbReference type="EMBL" id="JALJOR010000005">
    <property type="protein sequence ID" value="KAK9816636.1"/>
    <property type="molecule type" value="Genomic_DNA"/>
</dbReference>
<dbReference type="SUPFAM" id="SSF52490">
    <property type="entry name" value="Tubulin nucleotide-binding domain-like"/>
    <property type="match status" value="1"/>
</dbReference>
<dbReference type="Gene3D" id="3.40.50.1440">
    <property type="entry name" value="Tubulin/FtsZ, GTPase domain"/>
    <property type="match status" value="1"/>
</dbReference>
<dbReference type="FunFam" id="3.40.50.1440:FF:000017">
    <property type="entry name" value="Tubulin epsilon chain"/>
    <property type="match status" value="1"/>
</dbReference>
<dbReference type="InterPro" id="IPR000217">
    <property type="entry name" value="Tubulin"/>
</dbReference>
<keyword evidence="3 5" id="KW-0547">Nucleotide-binding</keyword>
<dbReference type="SUPFAM" id="SSF55307">
    <property type="entry name" value="Tubulin C-terminal domain-like"/>
    <property type="match status" value="1"/>
</dbReference>
<evidence type="ECO:0000256" key="1">
    <source>
        <dbReference type="ARBA" id="ARBA00009636"/>
    </source>
</evidence>
<dbReference type="PRINTS" id="PR01161">
    <property type="entry name" value="TUBULIN"/>
</dbReference>
<dbReference type="InterPro" id="IPR023123">
    <property type="entry name" value="Tubulin_C"/>
</dbReference>
<dbReference type="InterPro" id="IPR008280">
    <property type="entry name" value="Tub_FtsZ_C"/>
</dbReference>
<gene>
    <name evidence="8" type="ORF">WJX72_003106</name>
</gene>
<keyword evidence="9" id="KW-1185">Reference proteome</keyword>
<dbReference type="PROSITE" id="PS00227">
    <property type="entry name" value="TUBULIN"/>
    <property type="match status" value="1"/>
</dbReference>
<dbReference type="InterPro" id="IPR017975">
    <property type="entry name" value="Tubulin_CS"/>
</dbReference>
<dbReference type="Pfam" id="PF03953">
    <property type="entry name" value="Tubulin_C"/>
    <property type="match status" value="1"/>
</dbReference>
<dbReference type="CDD" id="cd02190">
    <property type="entry name" value="epsilon_tubulin"/>
    <property type="match status" value="1"/>
</dbReference>
<protein>
    <recommendedName>
        <fullName evidence="10">Tubulin epsilon chain</fullName>
    </recommendedName>
</protein>
<dbReference type="GO" id="GO:0007017">
    <property type="term" value="P:microtubule-based process"/>
    <property type="evidence" value="ECO:0007669"/>
    <property type="project" value="InterPro"/>
</dbReference>
<dbReference type="GO" id="GO:0005874">
    <property type="term" value="C:microtubule"/>
    <property type="evidence" value="ECO:0007669"/>
    <property type="project" value="UniProtKB-KW"/>
</dbReference>
<organism evidence="8 9">
    <name type="scientific">[Myrmecia] bisecta</name>
    <dbReference type="NCBI Taxonomy" id="41462"/>
    <lineage>
        <taxon>Eukaryota</taxon>
        <taxon>Viridiplantae</taxon>
        <taxon>Chlorophyta</taxon>
        <taxon>core chlorophytes</taxon>
        <taxon>Trebouxiophyceae</taxon>
        <taxon>Trebouxiales</taxon>
        <taxon>Trebouxiaceae</taxon>
        <taxon>Myrmecia</taxon>
    </lineage>
</organism>
<keyword evidence="4 5" id="KW-0342">GTP-binding</keyword>
<evidence type="ECO:0000259" key="7">
    <source>
        <dbReference type="SMART" id="SM00865"/>
    </source>
</evidence>
<proteinExistence type="inferred from homology"/>
<feature type="domain" description="Tubulin/FtsZ 2-layer sandwich" evidence="7">
    <location>
        <begin position="274"/>
        <end position="412"/>
    </location>
</feature>
<dbReference type="InterPro" id="IPR004057">
    <property type="entry name" value="Epsilon_tubulin"/>
</dbReference>
<dbReference type="InterPro" id="IPR003008">
    <property type="entry name" value="Tubulin_FtsZ_GTPase"/>
</dbReference>
<evidence type="ECO:0000256" key="2">
    <source>
        <dbReference type="ARBA" id="ARBA00022701"/>
    </source>
</evidence>
<dbReference type="InterPro" id="IPR018316">
    <property type="entry name" value="Tubulin/FtsZ_2-layer-sand-dom"/>
</dbReference>
<dbReference type="Pfam" id="PF00091">
    <property type="entry name" value="Tubulin"/>
    <property type="match status" value="1"/>
</dbReference>
<dbReference type="FunFam" id="1.10.287.600:FF:000007">
    <property type="entry name" value="tubulin epsilon chain"/>
    <property type="match status" value="1"/>
</dbReference>
<feature type="domain" description="Tubulin/FtsZ GTPase" evidence="6">
    <location>
        <begin position="55"/>
        <end position="272"/>
    </location>
</feature>
<evidence type="ECO:0000256" key="3">
    <source>
        <dbReference type="ARBA" id="ARBA00022741"/>
    </source>
</evidence>
<dbReference type="SMART" id="SM00865">
    <property type="entry name" value="Tubulin_C"/>
    <property type="match status" value="1"/>
</dbReference>
<dbReference type="AlphaFoldDB" id="A0AAW1Q449"/>
<sequence>MPREIITVQVGQCGNQIGTRFWEMALREQAVNNPKGLFFKNVDTRSDPPRLLRVADGRCNIQALKARAVIVDMEEGVVNEMLKGPLGEIFDTRQLLTDVSGSGNNWAHGHNLYGPQYRERLVESIRRPAEECDSLQSFLLLQSLGGGTGSGLGCYILELLKDEFPEAYRFAASVFPSEDDDVVTSPYNALLSLAQLTRHADAVLPLENQALMDICSLLDSRTRASPSRPTSFLSGPDADSRTAGKRRAAFDGMNGVAANLLLNMTSSMRFEGSLNVDLNEITMNLVPYPRIHFLQSAMSPLAAPLDLAKLAGAPRAVDQVFSEVFSREHQLIKADPRHSTYLACGLLMRGNIAISDVNRNVARLKPSLRMAHWNCEGFKLGICSTPPVGVPFSLLCLANNCCIRTTFGAMRERFLKLYKRRVYLHHYTQYMELEDIRGSLETVSSLIQEYEMLDTQLAGPAPVRRFKPVGCSFL</sequence>
<evidence type="ECO:0000259" key="6">
    <source>
        <dbReference type="SMART" id="SM00864"/>
    </source>
</evidence>
<dbReference type="GO" id="GO:0005525">
    <property type="term" value="F:GTP binding"/>
    <property type="evidence" value="ECO:0007669"/>
    <property type="project" value="UniProtKB-UniRule"/>
</dbReference>
<name>A0AAW1Q449_9CHLO</name>
<comment type="similarity">
    <text evidence="1 5">Belongs to the tubulin family.</text>
</comment>
<evidence type="ECO:0000313" key="8">
    <source>
        <dbReference type="EMBL" id="KAK9816636.1"/>
    </source>
</evidence>
<dbReference type="SMART" id="SM00864">
    <property type="entry name" value="Tubulin"/>
    <property type="match status" value="1"/>
</dbReference>
<evidence type="ECO:0008006" key="10">
    <source>
        <dbReference type="Google" id="ProtNLM"/>
    </source>
</evidence>
<evidence type="ECO:0000256" key="5">
    <source>
        <dbReference type="RuleBase" id="RU000352"/>
    </source>
</evidence>
<dbReference type="Gene3D" id="1.10.287.600">
    <property type="entry name" value="Helix hairpin bin"/>
    <property type="match status" value="1"/>
</dbReference>
<dbReference type="PANTHER" id="PTHR11588">
    <property type="entry name" value="TUBULIN"/>
    <property type="match status" value="1"/>
</dbReference>
<evidence type="ECO:0000256" key="4">
    <source>
        <dbReference type="ARBA" id="ARBA00023134"/>
    </source>
</evidence>
<evidence type="ECO:0000313" key="9">
    <source>
        <dbReference type="Proteomes" id="UP001489004"/>
    </source>
</evidence>
<dbReference type="InterPro" id="IPR036525">
    <property type="entry name" value="Tubulin/FtsZ_GTPase_sf"/>
</dbReference>
<keyword evidence="2 5" id="KW-0493">Microtubule</keyword>
<dbReference type="Proteomes" id="UP001489004">
    <property type="component" value="Unassembled WGS sequence"/>
</dbReference>
<comment type="caution">
    <text evidence="8">The sequence shown here is derived from an EMBL/GenBank/DDBJ whole genome shotgun (WGS) entry which is preliminary data.</text>
</comment>
<reference evidence="8 9" key="1">
    <citation type="journal article" date="2024" name="Nat. Commun.">
        <title>Phylogenomics reveals the evolutionary origins of lichenization in chlorophyte algae.</title>
        <authorList>
            <person name="Puginier C."/>
            <person name="Libourel C."/>
            <person name="Otte J."/>
            <person name="Skaloud P."/>
            <person name="Haon M."/>
            <person name="Grisel S."/>
            <person name="Petersen M."/>
            <person name="Berrin J.G."/>
            <person name="Delaux P.M."/>
            <person name="Dal Grande F."/>
            <person name="Keller J."/>
        </authorList>
    </citation>
    <scope>NUCLEOTIDE SEQUENCE [LARGE SCALE GENOMIC DNA]</scope>
    <source>
        <strain evidence="8 9">SAG 2043</strain>
    </source>
</reference>
<dbReference type="PRINTS" id="PR01519">
    <property type="entry name" value="EPSLNTUBULIN"/>
</dbReference>
<accession>A0AAW1Q449</accession>